<dbReference type="Proteomes" id="UP000289738">
    <property type="component" value="Chromosome B06"/>
</dbReference>
<evidence type="ECO:0000313" key="1">
    <source>
        <dbReference type="EMBL" id="RYR01141.1"/>
    </source>
</evidence>
<accession>A0A444YGW3</accession>
<sequence>MKTEAITEHGLEKKLKEVIGVADNVVMEMIALRRREMATMTTSLNKSDLLSKLMGSIEDDKYLRDIIISFLSMN</sequence>
<gene>
    <name evidence="1" type="ORF">Ahy_B06g079984</name>
</gene>
<dbReference type="AlphaFoldDB" id="A0A444YGW3"/>
<comment type="caution">
    <text evidence="1">The sequence shown here is derived from an EMBL/GenBank/DDBJ whole genome shotgun (WGS) entry which is preliminary data.</text>
</comment>
<dbReference type="STRING" id="3818.A0A444YGW3"/>
<evidence type="ECO:0000313" key="2">
    <source>
        <dbReference type="Proteomes" id="UP000289738"/>
    </source>
</evidence>
<keyword evidence="2" id="KW-1185">Reference proteome</keyword>
<reference evidence="1 2" key="1">
    <citation type="submission" date="2019-01" db="EMBL/GenBank/DDBJ databases">
        <title>Sequencing of cultivated peanut Arachis hypogaea provides insights into genome evolution and oil improvement.</title>
        <authorList>
            <person name="Chen X."/>
        </authorList>
    </citation>
    <scope>NUCLEOTIDE SEQUENCE [LARGE SCALE GENOMIC DNA]</scope>
    <source>
        <strain evidence="2">cv. Fuhuasheng</strain>
        <tissue evidence="1">Leaves</tissue>
    </source>
</reference>
<name>A0A444YGW3_ARAHY</name>
<organism evidence="1 2">
    <name type="scientific">Arachis hypogaea</name>
    <name type="common">Peanut</name>
    <dbReference type="NCBI Taxonomy" id="3818"/>
    <lineage>
        <taxon>Eukaryota</taxon>
        <taxon>Viridiplantae</taxon>
        <taxon>Streptophyta</taxon>
        <taxon>Embryophyta</taxon>
        <taxon>Tracheophyta</taxon>
        <taxon>Spermatophyta</taxon>
        <taxon>Magnoliopsida</taxon>
        <taxon>eudicotyledons</taxon>
        <taxon>Gunneridae</taxon>
        <taxon>Pentapetalae</taxon>
        <taxon>rosids</taxon>
        <taxon>fabids</taxon>
        <taxon>Fabales</taxon>
        <taxon>Fabaceae</taxon>
        <taxon>Papilionoideae</taxon>
        <taxon>50 kb inversion clade</taxon>
        <taxon>dalbergioids sensu lato</taxon>
        <taxon>Dalbergieae</taxon>
        <taxon>Pterocarpus clade</taxon>
        <taxon>Arachis</taxon>
    </lineage>
</organism>
<protein>
    <submittedName>
        <fullName evidence="1">Uncharacterized protein</fullName>
    </submittedName>
</protein>
<dbReference type="EMBL" id="SDMP01000016">
    <property type="protein sequence ID" value="RYR01141.1"/>
    <property type="molecule type" value="Genomic_DNA"/>
</dbReference>
<proteinExistence type="predicted"/>